<dbReference type="RefSeq" id="XP_004989993.1">
    <property type="nucleotide sequence ID" value="XM_004989936.1"/>
</dbReference>
<dbReference type="GeneID" id="16070546"/>
<dbReference type="InterPro" id="IPR035980">
    <property type="entry name" value="Ribosomal_bS6_sf"/>
</dbReference>
<dbReference type="PANTHER" id="PTHR21011">
    <property type="entry name" value="MITOCHONDRIAL 28S RIBOSOMAL PROTEIN S6"/>
    <property type="match status" value="1"/>
</dbReference>
<evidence type="ECO:0000313" key="2">
    <source>
        <dbReference type="EMBL" id="EGD77930.1"/>
    </source>
</evidence>
<dbReference type="STRING" id="946362.F2ULD1"/>
<evidence type="ECO:0008006" key="4">
    <source>
        <dbReference type="Google" id="ProtNLM"/>
    </source>
</evidence>
<dbReference type="OMA" id="ATHFTIT"/>
<dbReference type="GO" id="GO:0070181">
    <property type="term" value="F:small ribosomal subunit rRNA binding"/>
    <property type="evidence" value="ECO:0007669"/>
    <property type="project" value="TreeGrafter"/>
</dbReference>
<comment type="similarity">
    <text evidence="1">Belongs to the bacterial ribosomal protein bS6 family.</text>
</comment>
<dbReference type="OrthoDB" id="10259681at2759"/>
<evidence type="ECO:0000313" key="3">
    <source>
        <dbReference type="Proteomes" id="UP000007799"/>
    </source>
</evidence>
<evidence type="ECO:0000256" key="1">
    <source>
        <dbReference type="ARBA" id="ARBA00009512"/>
    </source>
</evidence>
<reference evidence="2" key="1">
    <citation type="submission" date="2009-08" db="EMBL/GenBank/DDBJ databases">
        <title>Annotation of Salpingoeca rosetta.</title>
        <authorList>
            <consortium name="The Broad Institute Genome Sequencing Platform"/>
            <person name="Russ C."/>
            <person name="Cuomo C."/>
            <person name="Burger G."/>
            <person name="Gray M.W."/>
            <person name="Holland P.W.H."/>
            <person name="King N."/>
            <person name="Lang F.B.F."/>
            <person name="Roger A.J."/>
            <person name="Ruiz-Trillo I."/>
            <person name="Young S.K."/>
            <person name="Zeng Q."/>
            <person name="Gargeya S."/>
            <person name="Alvarado L."/>
            <person name="Berlin A."/>
            <person name="Chapman S.B."/>
            <person name="Chen Z."/>
            <person name="Freedman E."/>
            <person name="Gellesch M."/>
            <person name="Goldberg J."/>
            <person name="Griggs A."/>
            <person name="Gujja S."/>
            <person name="Heilman E."/>
            <person name="Heiman D."/>
            <person name="Howarth C."/>
            <person name="Mehta T."/>
            <person name="Neiman D."/>
            <person name="Pearson M."/>
            <person name="Roberts A."/>
            <person name="Saif S."/>
            <person name="Shea T."/>
            <person name="Shenoy N."/>
            <person name="Sisk P."/>
            <person name="Stolte C."/>
            <person name="Sykes S."/>
            <person name="White J."/>
            <person name="Yandava C."/>
            <person name="Haas B."/>
            <person name="Nusbaum C."/>
            <person name="Birren B."/>
        </authorList>
    </citation>
    <scope>NUCLEOTIDE SEQUENCE [LARGE SCALE GENOMIC DNA]</scope>
    <source>
        <strain evidence="2">ATCC 50818</strain>
    </source>
</reference>
<dbReference type="NCBIfam" id="TIGR00166">
    <property type="entry name" value="S6"/>
    <property type="match status" value="1"/>
</dbReference>
<dbReference type="CDD" id="cd15465">
    <property type="entry name" value="bS6_mito"/>
    <property type="match status" value="1"/>
</dbReference>
<dbReference type="AlphaFoldDB" id="F2ULD1"/>
<dbReference type="eggNOG" id="KOG4708">
    <property type="taxonomic scope" value="Eukaryota"/>
</dbReference>
<dbReference type="EMBL" id="GL832980">
    <property type="protein sequence ID" value="EGD77930.1"/>
    <property type="molecule type" value="Genomic_DNA"/>
</dbReference>
<dbReference type="InParanoid" id="F2ULD1"/>
<dbReference type="Pfam" id="PF01250">
    <property type="entry name" value="Ribosomal_S6"/>
    <property type="match status" value="1"/>
</dbReference>
<protein>
    <recommendedName>
        <fullName evidence="4">30S ribosomal protein S6</fullName>
    </recommendedName>
</protein>
<dbReference type="SUPFAM" id="SSF54995">
    <property type="entry name" value="Ribosomal protein S6"/>
    <property type="match status" value="1"/>
</dbReference>
<dbReference type="FunCoup" id="F2ULD1">
    <property type="interactions" value="663"/>
</dbReference>
<dbReference type="PANTHER" id="PTHR21011:SF1">
    <property type="entry name" value="SMALL RIBOSOMAL SUBUNIT PROTEIN BS6M"/>
    <property type="match status" value="1"/>
</dbReference>
<dbReference type="Gene3D" id="3.30.70.60">
    <property type="match status" value="1"/>
</dbReference>
<name>F2ULD1_SALR5</name>
<proteinExistence type="inferred from homology"/>
<dbReference type="InterPro" id="IPR014717">
    <property type="entry name" value="Transl_elong_EF1B/ribsomal_bS6"/>
</dbReference>
<dbReference type="GO" id="GO:0003735">
    <property type="term" value="F:structural constituent of ribosome"/>
    <property type="evidence" value="ECO:0007669"/>
    <property type="project" value="InterPro"/>
</dbReference>
<keyword evidence="3" id="KW-1185">Reference proteome</keyword>
<dbReference type="Proteomes" id="UP000007799">
    <property type="component" value="Unassembled WGS sequence"/>
</dbReference>
<organism evidence="3">
    <name type="scientific">Salpingoeca rosetta (strain ATCC 50818 / BSB-021)</name>
    <dbReference type="NCBI Taxonomy" id="946362"/>
    <lineage>
        <taxon>Eukaryota</taxon>
        <taxon>Choanoflagellata</taxon>
        <taxon>Craspedida</taxon>
        <taxon>Salpingoecidae</taxon>
        <taxon>Salpingoeca</taxon>
    </lineage>
</organism>
<accession>F2ULD1</accession>
<dbReference type="GO" id="GO:0006412">
    <property type="term" value="P:translation"/>
    <property type="evidence" value="ECO:0007669"/>
    <property type="project" value="InterPro"/>
</dbReference>
<dbReference type="KEGG" id="sre:PTSG_09565"/>
<sequence>MPSYELCMIMRALRSEALAKELVPILQRVQSLGGVVQDVKSVGSQPLPHKMKAHFEHHDKGTYSFLRFESSPTALPQLDTALKRNSSIIRHNFVKLPALDAKPMTCRFKPKR</sequence>
<dbReference type="GO" id="GO:0005763">
    <property type="term" value="C:mitochondrial small ribosomal subunit"/>
    <property type="evidence" value="ECO:0007669"/>
    <property type="project" value="TreeGrafter"/>
</dbReference>
<gene>
    <name evidence="2" type="ORF">PTSG_09565</name>
</gene>
<dbReference type="InterPro" id="IPR000529">
    <property type="entry name" value="Ribosomal_bS6"/>
</dbReference>